<keyword evidence="3" id="KW-1185">Reference proteome</keyword>
<gene>
    <name evidence="2" type="ORF">FSB75_04090</name>
</gene>
<dbReference type="EMBL" id="CP042433">
    <property type="protein sequence ID" value="QEC55119.1"/>
    <property type="molecule type" value="Genomic_DNA"/>
</dbReference>
<name>A0A5B8UG56_9BACT</name>
<protein>
    <recommendedName>
        <fullName evidence="4">Cytochrome c domain-containing protein</fullName>
    </recommendedName>
</protein>
<dbReference type="OrthoDB" id="1524994at2"/>
<accession>A0A5B8UG56</accession>
<reference evidence="2 3" key="1">
    <citation type="journal article" date="2015" name="Int. J. Syst. Evol. Microbiol.">
        <title>Flavisolibacter ginsenosidimutans sp. nov., with ginsenoside-converting activity isolated from soil used for cultivating ginseng.</title>
        <authorList>
            <person name="Zhao Y."/>
            <person name="Liu Q."/>
            <person name="Kang M.S."/>
            <person name="Jin F."/>
            <person name="Yu H."/>
            <person name="Im W.T."/>
        </authorList>
    </citation>
    <scope>NUCLEOTIDE SEQUENCE [LARGE SCALE GENOMIC DNA]</scope>
    <source>
        <strain evidence="2 3">Gsoil 636</strain>
    </source>
</reference>
<dbReference type="KEGG" id="fgg:FSB75_04090"/>
<dbReference type="PROSITE" id="PS51257">
    <property type="entry name" value="PROKAR_LIPOPROTEIN"/>
    <property type="match status" value="1"/>
</dbReference>
<feature type="signal peptide" evidence="1">
    <location>
        <begin position="1"/>
        <end position="25"/>
    </location>
</feature>
<feature type="chain" id="PRO_5022851340" description="Cytochrome c domain-containing protein" evidence="1">
    <location>
        <begin position="26"/>
        <end position="126"/>
    </location>
</feature>
<dbReference type="AlphaFoldDB" id="A0A5B8UG56"/>
<organism evidence="2 3">
    <name type="scientific">Flavisolibacter ginsenosidimutans</name>
    <dbReference type="NCBI Taxonomy" id="661481"/>
    <lineage>
        <taxon>Bacteria</taxon>
        <taxon>Pseudomonadati</taxon>
        <taxon>Bacteroidota</taxon>
        <taxon>Chitinophagia</taxon>
        <taxon>Chitinophagales</taxon>
        <taxon>Chitinophagaceae</taxon>
        <taxon>Flavisolibacter</taxon>
    </lineage>
</organism>
<sequence length="126" mass="13036">MKKNFFLPALIISAAFFFTSCSKSNGETNNGTVNDSGTPGPLFSAVKTMMSSNCAVSGCHVGAGAASGLDFSNSNTIVAQQARIKVRAVDQAGTVNQMPQPPNAPLTAADQKKIIDWITAGGRLAD</sequence>
<proteinExistence type="predicted"/>
<evidence type="ECO:0000313" key="3">
    <source>
        <dbReference type="Proteomes" id="UP000321204"/>
    </source>
</evidence>
<evidence type="ECO:0008006" key="4">
    <source>
        <dbReference type="Google" id="ProtNLM"/>
    </source>
</evidence>
<evidence type="ECO:0000256" key="1">
    <source>
        <dbReference type="SAM" id="SignalP"/>
    </source>
</evidence>
<evidence type="ECO:0000313" key="2">
    <source>
        <dbReference type="EMBL" id="QEC55119.1"/>
    </source>
</evidence>
<dbReference type="RefSeq" id="WP_146783180.1">
    <property type="nucleotide sequence ID" value="NZ_BAABIO010000006.1"/>
</dbReference>
<dbReference type="Proteomes" id="UP000321204">
    <property type="component" value="Chromosome"/>
</dbReference>
<keyword evidence="1" id="KW-0732">Signal</keyword>